<accession>A0A834FG50</accession>
<dbReference type="PANTHER" id="PTHR10169">
    <property type="entry name" value="DNA TOPOISOMERASE/GYRASE"/>
    <property type="match status" value="1"/>
</dbReference>
<keyword evidence="8" id="KW-0413">Isomerase</keyword>
<dbReference type="GO" id="GO:0005524">
    <property type="term" value="F:ATP binding"/>
    <property type="evidence" value="ECO:0007669"/>
    <property type="project" value="InterPro"/>
</dbReference>
<comment type="caution">
    <text evidence="5">Lacks conserved residue(s) required for the propagation of feature annotation.</text>
</comment>
<name>A0A834FG50_ORYME</name>
<gene>
    <name evidence="8" type="ORF">FQA47_022914</name>
</gene>
<feature type="compositionally biased region" description="Low complexity" evidence="6">
    <location>
        <begin position="450"/>
        <end position="469"/>
    </location>
</feature>
<dbReference type="GO" id="GO:0000819">
    <property type="term" value="P:sister chromatid segregation"/>
    <property type="evidence" value="ECO:0007669"/>
    <property type="project" value="TreeGrafter"/>
</dbReference>
<evidence type="ECO:0000256" key="4">
    <source>
        <dbReference type="ARBA" id="ARBA00023125"/>
    </source>
</evidence>
<evidence type="ECO:0000256" key="5">
    <source>
        <dbReference type="PROSITE-ProRule" id="PRU01384"/>
    </source>
</evidence>
<feature type="compositionally biased region" description="Basic and acidic residues" evidence="6">
    <location>
        <begin position="603"/>
        <end position="625"/>
    </location>
</feature>
<dbReference type="GO" id="GO:0003918">
    <property type="term" value="F:DNA topoisomerase type II (double strand cut, ATP-hydrolyzing) activity"/>
    <property type="evidence" value="ECO:0007669"/>
    <property type="project" value="InterPro"/>
</dbReference>
<dbReference type="Pfam" id="PF08070">
    <property type="entry name" value="DTHCT"/>
    <property type="match status" value="1"/>
</dbReference>
<dbReference type="InterPro" id="IPR001154">
    <property type="entry name" value="TopoII_euk"/>
</dbReference>
<keyword evidence="3" id="KW-0963">Cytoplasm</keyword>
<evidence type="ECO:0000256" key="1">
    <source>
        <dbReference type="ARBA" id="ARBA00004496"/>
    </source>
</evidence>
<organism evidence="8 9">
    <name type="scientific">Oryzias melastigma</name>
    <name type="common">Marine medaka</name>
    <dbReference type="NCBI Taxonomy" id="30732"/>
    <lineage>
        <taxon>Eukaryota</taxon>
        <taxon>Metazoa</taxon>
        <taxon>Chordata</taxon>
        <taxon>Craniata</taxon>
        <taxon>Vertebrata</taxon>
        <taxon>Euteleostomi</taxon>
        <taxon>Actinopterygii</taxon>
        <taxon>Neopterygii</taxon>
        <taxon>Teleostei</taxon>
        <taxon>Neoteleostei</taxon>
        <taxon>Acanthomorphata</taxon>
        <taxon>Ovalentaria</taxon>
        <taxon>Atherinomorphae</taxon>
        <taxon>Beloniformes</taxon>
        <taxon>Adrianichthyidae</taxon>
        <taxon>Oryziinae</taxon>
        <taxon>Oryzias</taxon>
    </lineage>
</organism>
<dbReference type="GO" id="GO:0003677">
    <property type="term" value="F:DNA binding"/>
    <property type="evidence" value="ECO:0007669"/>
    <property type="project" value="UniProtKB-UniRule"/>
</dbReference>
<feature type="compositionally biased region" description="Basic residues" evidence="6">
    <location>
        <begin position="560"/>
        <end position="572"/>
    </location>
</feature>
<evidence type="ECO:0000313" key="9">
    <source>
        <dbReference type="Proteomes" id="UP000646548"/>
    </source>
</evidence>
<dbReference type="GO" id="GO:0005737">
    <property type="term" value="C:cytoplasm"/>
    <property type="evidence" value="ECO:0007669"/>
    <property type="project" value="UniProtKB-SubCell"/>
</dbReference>
<feature type="compositionally biased region" description="Acidic residues" evidence="6">
    <location>
        <begin position="230"/>
        <end position="246"/>
    </location>
</feature>
<dbReference type="InterPro" id="IPR002205">
    <property type="entry name" value="Topo_IIA_dom_A"/>
</dbReference>
<feature type="region of interest" description="Disordered" evidence="6">
    <location>
        <begin position="344"/>
        <end position="395"/>
    </location>
</feature>
<evidence type="ECO:0000313" key="8">
    <source>
        <dbReference type="EMBL" id="KAF6730937.1"/>
    </source>
</evidence>
<feature type="region of interest" description="Disordered" evidence="6">
    <location>
        <begin position="230"/>
        <end position="253"/>
    </location>
</feature>
<dbReference type="PROSITE" id="PS52040">
    <property type="entry name" value="TOPO_IIA"/>
    <property type="match status" value="1"/>
</dbReference>
<dbReference type="AlphaFoldDB" id="A0A834FG50"/>
<dbReference type="Pfam" id="PF00521">
    <property type="entry name" value="DNA_topoisoIV"/>
    <property type="match status" value="1"/>
</dbReference>
<comment type="caution">
    <text evidence="8">The sequence shown here is derived from an EMBL/GenBank/DDBJ whole genome shotgun (WGS) entry which is preliminary data.</text>
</comment>
<dbReference type="InterPro" id="IPR013760">
    <property type="entry name" value="Topo_IIA-like_dom_sf"/>
</dbReference>
<evidence type="ECO:0000259" key="7">
    <source>
        <dbReference type="PROSITE" id="PS52040"/>
    </source>
</evidence>
<feature type="domain" description="Topo IIA-type catalytic" evidence="7">
    <location>
        <begin position="1"/>
        <end position="304"/>
    </location>
</feature>
<dbReference type="Gene3D" id="1.10.268.10">
    <property type="entry name" value="Topoisomerase, domain 3"/>
    <property type="match status" value="1"/>
</dbReference>
<evidence type="ECO:0000256" key="3">
    <source>
        <dbReference type="ARBA" id="ARBA00022490"/>
    </source>
</evidence>
<keyword evidence="4 5" id="KW-0238">DNA-binding</keyword>
<dbReference type="InterPro" id="IPR012542">
    <property type="entry name" value="DTHCT"/>
</dbReference>
<evidence type="ECO:0000256" key="6">
    <source>
        <dbReference type="SAM" id="MobiDB-lite"/>
    </source>
</evidence>
<dbReference type="Gene3D" id="3.30.1360.40">
    <property type="match status" value="1"/>
</dbReference>
<dbReference type="SMART" id="SM00434">
    <property type="entry name" value="TOP4c"/>
    <property type="match status" value="1"/>
</dbReference>
<dbReference type="EMBL" id="WKFB01000228">
    <property type="protein sequence ID" value="KAF6730937.1"/>
    <property type="molecule type" value="Genomic_DNA"/>
</dbReference>
<proteinExistence type="inferred from homology"/>
<dbReference type="Proteomes" id="UP000646548">
    <property type="component" value="Unassembled WGS sequence"/>
</dbReference>
<dbReference type="FunFam" id="3.30.1360.40:FF:000003">
    <property type="entry name" value="DNA topoisomerase 2"/>
    <property type="match status" value="1"/>
</dbReference>
<evidence type="ECO:0000256" key="2">
    <source>
        <dbReference type="ARBA" id="ARBA00011080"/>
    </source>
</evidence>
<feature type="compositionally biased region" description="Acidic residues" evidence="6">
    <location>
        <begin position="373"/>
        <end position="385"/>
    </location>
</feature>
<dbReference type="InterPro" id="IPR050634">
    <property type="entry name" value="DNA_Topoisomerase_II"/>
</dbReference>
<dbReference type="GO" id="GO:0005634">
    <property type="term" value="C:nucleus"/>
    <property type="evidence" value="ECO:0007669"/>
    <property type="project" value="TreeGrafter"/>
</dbReference>
<protein>
    <submittedName>
        <fullName evidence="8">DNA topoisomerase 2-alpha</fullName>
    </submittedName>
</protein>
<dbReference type="SUPFAM" id="SSF56719">
    <property type="entry name" value="Type II DNA topoisomerase"/>
    <property type="match status" value="1"/>
</dbReference>
<comment type="subcellular location">
    <subcellularLocation>
        <location evidence="1">Cytoplasm</location>
    </subcellularLocation>
</comment>
<reference evidence="8" key="1">
    <citation type="journal article" name="BMC Genomics">
        <title>Long-read sequencing and de novo genome assembly of marine medaka (Oryzias melastigma).</title>
        <authorList>
            <person name="Liang P."/>
            <person name="Saqib H.S.A."/>
            <person name="Ni X."/>
            <person name="Shen Y."/>
        </authorList>
    </citation>
    <scope>NUCLEOTIDE SEQUENCE</scope>
    <source>
        <strain evidence="8">Bigg-433</strain>
    </source>
</reference>
<sequence length="643" mass="72167">MLNGEEPLPMLPNYKGFRGTIEHVMNNQYMISGEVAIIDSTTIEISELPVKTWTQAYKENVLEPMLNGTDKVPALITDYKDYHTDTTVRFVVKMTEEKLMEARLPACTKSSSCRAPPCNSMVLFDHTGSLKKYESVQGILKEFFELRMKYYVLRKEWLTGMLGAESSKLSNQARFILEKIQGTLVIENKPKKVLIKMLPADGLRLRPPSKRGRRRRRRQDAAHRLLIRTDEEEVEAEEQQEEEEKEDQSSGPDYNYLLSMPMWFLTKEKKEELCKQRDAKMTELNTLKERIHRICGGKTWLRSLKNWRGEVGGEDGVRMKIRENLEQSSKPVWLHDWTRKQKTQTKKALSSKGKQTTLQFSSVSKKPKKNPWSDEESGAESEDEPAVPRERVAGQPKSLNHFLRFPFLAPVTYTLSDSEDEFDDVGKKRTSKRKAVVSDDDISFAVETGVVSDSDAASPAPAPKAPAAKKVTKKKTVEEPKVSSSSPSDDPAPSKAAAASKTKATAAKKAAPSKKPAASKKKAADTKQPSILDVLSKPKAAAKKVTALISSDSENEAKAAKKKPKPVLKRKQSSSDDDSDSDSGDLMARLKSRASVGTKKTKKWSEDESLHVSEQEEVAPRDKAPRARKPFTFKLDSESDEDF</sequence>
<dbReference type="InterPro" id="IPR013757">
    <property type="entry name" value="Topo_IIA_A_a_sf"/>
</dbReference>
<feature type="region of interest" description="Disordered" evidence="6">
    <location>
        <begin position="418"/>
        <end position="643"/>
    </location>
</feature>
<dbReference type="PANTHER" id="PTHR10169:SF61">
    <property type="entry name" value="DNA TOPOISOMERASE 2-ALPHA"/>
    <property type="match status" value="1"/>
</dbReference>
<feature type="compositionally biased region" description="Low complexity" evidence="6">
    <location>
        <begin position="482"/>
        <end position="516"/>
    </location>
</feature>
<comment type="similarity">
    <text evidence="2">Belongs to the type II topoisomerase family.</text>
</comment>
<dbReference type="GO" id="GO:0000712">
    <property type="term" value="P:resolution of meiotic recombination intermediates"/>
    <property type="evidence" value="ECO:0007669"/>
    <property type="project" value="TreeGrafter"/>
</dbReference>
<dbReference type="PRINTS" id="PR01158">
    <property type="entry name" value="TOPISMRASEII"/>
</dbReference>
<feature type="compositionally biased region" description="Polar residues" evidence="6">
    <location>
        <begin position="346"/>
        <end position="364"/>
    </location>
</feature>
<dbReference type="GO" id="GO:0006265">
    <property type="term" value="P:DNA topological change"/>
    <property type="evidence" value="ECO:0007669"/>
    <property type="project" value="InterPro"/>
</dbReference>